<accession>A0A410T7T1</accession>
<proteinExistence type="predicted"/>
<dbReference type="EMBL" id="MK408758">
    <property type="protein sequence ID" value="QAU04856.1"/>
    <property type="molecule type" value="Genomic_DNA"/>
</dbReference>
<evidence type="ECO:0000313" key="2">
    <source>
        <dbReference type="Proteomes" id="UP000290538"/>
    </source>
</evidence>
<dbReference type="Proteomes" id="UP000290538">
    <property type="component" value="Segment"/>
</dbReference>
<sequence>MIFCEDLEPIYEVVKKLPLYKQRAKEEVFLGILKSKSKKWVGWKYLKELKKDKSFANSTIFIELYELALNYYWIKSQNDSIKYDNLIKNYKF</sequence>
<reference evidence="1 2" key="1">
    <citation type="submission" date="2019-01" db="EMBL/GenBank/DDBJ databases">
        <title>Complete genome sequence of Campylobacter bacteriophage CP20.</title>
        <authorList>
            <person name="Connerton I.F."/>
        </authorList>
    </citation>
    <scope>NUCLEOTIDE SEQUENCE [LARGE SCALE GENOMIC DNA]</scope>
</reference>
<protein>
    <submittedName>
        <fullName evidence="1">Uncharacterized protein</fullName>
    </submittedName>
</protein>
<name>A0A410T7T1_9CAUD</name>
<evidence type="ECO:0000313" key="1">
    <source>
        <dbReference type="EMBL" id="QAU04856.1"/>
    </source>
</evidence>
<organism evidence="1 2">
    <name type="scientific">Campylobacter phage CP20</name>
    <dbReference type="NCBI Taxonomy" id="2506428"/>
    <lineage>
        <taxon>Viruses</taxon>
        <taxon>Duplodnaviria</taxon>
        <taxon>Heunggongvirae</taxon>
        <taxon>Uroviricota</taxon>
        <taxon>Caudoviricetes</taxon>
        <taxon>Connertonviridae</taxon>
        <taxon>Firehammervirus</taxon>
        <taxon>Firehammervirus CPt10</taxon>
    </lineage>
</organism>